<protein>
    <submittedName>
        <fullName evidence="5">SCO family protein</fullName>
    </submittedName>
</protein>
<dbReference type="RefSeq" id="WP_338607404.1">
    <property type="nucleotide sequence ID" value="NZ_CP146275.1"/>
</dbReference>
<name>A0ABZ2I1T2_9HYPH</name>
<keyword evidence="3" id="KW-0812">Transmembrane</keyword>
<keyword evidence="3" id="KW-0472">Membrane</keyword>
<dbReference type="InterPro" id="IPR003782">
    <property type="entry name" value="SCO1/SenC"/>
</dbReference>
<dbReference type="InterPro" id="IPR013766">
    <property type="entry name" value="Thioredoxin_domain"/>
</dbReference>
<comment type="similarity">
    <text evidence="1">Belongs to the SCO1/2 family.</text>
</comment>
<keyword evidence="6" id="KW-1185">Reference proteome</keyword>
<dbReference type="Gene3D" id="3.40.30.10">
    <property type="entry name" value="Glutaredoxin"/>
    <property type="match status" value="1"/>
</dbReference>
<evidence type="ECO:0000313" key="5">
    <source>
        <dbReference type="EMBL" id="WWT31941.1"/>
    </source>
</evidence>
<keyword evidence="2" id="KW-0186">Copper</keyword>
<dbReference type="Proteomes" id="UP001369958">
    <property type="component" value="Chromosome"/>
</dbReference>
<dbReference type="EMBL" id="CP146275">
    <property type="protein sequence ID" value="WWT31941.1"/>
    <property type="molecule type" value="Genomic_DNA"/>
</dbReference>
<keyword evidence="3" id="KW-1133">Transmembrane helix</keyword>
<sequence length="214" mass="22909">MRGTDPMANSMLHTVRIVLWTLVVVAAAGAGVLWYSTQMRPGPSTQLAAAPEGQYGAGDYQLVDHTGAPVDQTVFTGKPSMVFFGFTHCPDVCPTTLADMQHWYAELGDDADAVNGFFVSVDPERDTPEVLGEYVGWVSERITGITGEPAEVDKIIDAWGVFAEKAPLEGGGYNVNHTASVFLIDSAGQLFGTIAYQENPDAALGKIRRLIAEG</sequence>
<dbReference type="PANTHER" id="PTHR12151">
    <property type="entry name" value="ELECTRON TRANSPORT PROTIN SCO1/SENC FAMILY MEMBER"/>
    <property type="match status" value="1"/>
</dbReference>
<evidence type="ECO:0000256" key="3">
    <source>
        <dbReference type="SAM" id="Phobius"/>
    </source>
</evidence>
<organism evidence="5 6">
    <name type="scientific">Pelagibacterium nitratireducens</name>
    <dbReference type="NCBI Taxonomy" id="1046114"/>
    <lineage>
        <taxon>Bacteria</taxon>
        <taxon>Pseudomonadati</taxon>
        <taxon>Pseudomonadota</taxon>
        <taxon>Alphaproteobacteria</taxon>
        <taxon>Hyphomicrobiales</taxon>
        <taxon>Devosiaceae</taxon>
        <taxon>Pelagibacterium</taxon>
    </lineage>
</organism>
<proteinExistence type="inferred from homology"/>
<dbReference type="PROSITE" id="PS51352">
    <property type="entry name" value="THIOREDOXIN_2"/>
    <property type="match status" value="1"/>
</dbReference>
<dbReference type="InterPro" id="IPR036249">
    <property type="entry name" value="Thioredoxin-like_sf"/>
</dbReference>
<evidence type="ECO:0000259" key="4">
    <source>
        <dbReference type="PROSITE" id="PS51352"/>
    </source>
</evidence>
<dbReference type="CDD" id="cd02968">
    <property type="entry name" value="SCO"/>
    <property type="match status" value="1"/>
</dbReference>
<feature type="transmembrane region" description="Helical" evidence="3">
    <location>
        <begin position="17"/>
        <end position="35"/>
    </location>
</feature>
<feature type="domain" description="Thioredoxin" evidence="4">
    <location>
        <begin position="36"/>
        <end position="212"/>
    </location>
</feature>
<dbReference type="SUPFAM" id="SSF52833">
    <property type="entry name" value="Thioredoxin-like"/>
    <property type="match status" value="1"/>
</dbReference>
<dbReference type="Pfam" id="PF02630">
    <property type="entry name" value="SCO1-SenC"/>
    <property type="match status" value="1"/>
</dbReference>
<accession>A0ABZ2I1T2</accession>
<dbReference type="PANTHER" id="PTHR12151:SF25">
    <property type="entry name" value="LINALOOL DEHYDRATASE_ISOMERASE DOMAIN-CONTAINING PROTEIN"/>
    <property type="match status" value="1"/>
</dbReference>
<reference evidence="5 6" key="1">
    <citation type="submission" date="2024-02" db="EMBL/GenBank/DDBJ databases">
        <title>Complete genome sequence of Pelagibacterium nitratireducens ZH15.</title>
        <authorList>
            <person name="Zhao L.H."/>
        </authorList>
    </citation>
    <scope>NUCLEOTIDE SEQUENCE [LARGE SCALE GENOMIC DNA]</scope>
    <source>
        <strain evidence="5 6">ZH15</strain>
    </source>
</reference>
<evidence type="ECO:0000256" key="2">
    <source>
        <dbReference type="ARBA" id="ARBA00023008"/>
    </source>
</evidence>
<evidence type="ECO:0000313" key="6">
    <source>
        <dbReference type="Proteomes" id="UP001369958"/>
    </source>
</evidence>
<evidence type="ECO:0000256" key="1">
    <source>
        <dbReference type="ARBA" id="ARBA00010996"/>
    </source>
</evidence>
<gene>
    <name evidence="5" type="ORF">V6617_13105</name>
</gene>